<dbReference type="InterPro" id="IPR042518">
    <property type="entry name" value="SirC_C"/>
</dbReference>
<protein>
    <recommendedName>
        <fullName evidence="2">precorrin-2 dehydrogenase</fullName>
        <ecNumber evidence="2">1.3.1.76</ecNumber>
    </recommendedName>
</protein>
<dbReference type="HOGENOM" id="CLU_011276_8_1_9"/>
<dbReference type="eggNOG" id="COG1648">
    <property type="taxonomic scope" value="Bacteria"/>
</dbReference>
<evidence type="ECO:0000313" key="9">
    <source>
        <dbReference type="Proteomes" id="UP000013523"/>
    </source>
</evidence>
<dbReference type="PANTHER" id="PTHR35330:SF1">
    <property type="entry name" value="SIROHEME BIOSYNTHESIS PROTEIN MET8"/>
    <property type="match status" value="1"/>
</dbReference>
<dbReference type="STRING" id="86416.Clopa_4355"/>
<keyword evidence="5" id="KW-0627">Porphyrin biosynthesis</keyword>
<dbReference type="EMBL" id="CP003261">
    <property type="protein sequence ID" value="AGK99072.1"/>
    <property type="molecule type" value="Genomic_DNA"/>
</dbReference>
<dbReference type="GO" id="GO:0004325">
    <property type="term" value="F:ferrochelatase activity"/>
    <property type="evidence" value="ECO:0007669"/>
    <property type="project" value="InterPro"/>
</dbReference>
<dbReference type="PATRIC" id="fig|86416.3.peg.4366"/>
<dbReference type="KEGG" id="cpas:Clopa_4355"/>
<dbReference type="AlphaFoldDB" id="R4K7C4"/>
<dbReference type="GO" id="GO:0019354">
    <property type="term" value="P:siroheme biosynthetic process"/>
    <property type="evidence" value="ECO:0007669"/>
    <property type="project" value="UniProtKB-UniPathway"/>
</dbReference>
<evidence type="ECO:0000256" key="2">
    <source>
        <dbReference type="ARBA" id="ARBA00012400"/>
    </source>
</evidence>
<dbReference type="NCBIfam" id="TIGR01470">
    <property type="entry name" value="cysG_Nterm"/>
    <property type="match status" value="1"/>
</dbReference>
<comment type="catalytic activity">
    <reaction evidence="6">
        <text>precorrin-2 + NAD(+) = sirohydrochlorin + NADH + 2 H(+)</text>
        <dbReference type="Rhea" id="RHEA:15613"/>
        <dbReference type="ChEBI" id="CHEBI:15378"/>
        <dbReference type="ChEBI" id="CHEBI:57540"/>
        <dbReference type="ChEBI" id="CHEBI:57945"/>
        <dbReference type="ChEBI" id="CHEBI:58351"/>
        <dbReference type="ChEBI" id="CHEBI:58827"/>
        <dbReference type="EC" id="1.3.1.76"/>
    </reaction>
</comment>
<dbReference type="InterPro" id="IPR036291">
    <property type="entry name" value="NAD(P)-bd_dom_sf"/>
</dbReference>
<gene>
    <name evidence="8" type="ORF">Clopa_4355</name>
</gene>
<keyword evidence="4" id="KW-0520">NAD</keyword>
<dbReference type="EC" id="1.3.1.76" evidence="2"/>
<dbReference type="Pfam" id="PF14824">
    <property type="entry name" value="Sirohm_synth_M"/>
    <property type="match status" value="1"/>
</dbReference>
<dbReference type="UniPathway" id="UPA00262">
    <property type="reaction ID" value="UER00222"/>
</dbReference>
<name>R4K7C4_CLOPA</name>
<organism evidence="8 9">
    <name type="scientific">Clostridium pasteurianum BC1</name>
    <dbReference type="NCBI Taxonomy" id="86416"/>
    <lineage>
        <taxon>Bacteria</taxon>
        <taxon>Bacillati</taxon>
        <taxon>Bacillota</taxon>
        <taxon>Clostridia</taxon>
        <taxon>Eubacteriales</taxon>
        <taxon>Clostridiaceae</taxon>
        <taxon>Clostridium</taxon>
    </lineage>
</organism>
<dbReference type="InterPro" id="IPR028161">
    <property type="entry name" value="Met8-like"/>
</dbReference>
<dbReference type="Pfam" id="PF13241">
    <property type="entry name" value="NAD_binding_7"/>
    <property type="match status" value="1"/>
</dbReference>
<evidence type="ECO:0000256" key="1">
    <source>
        <dbReference type="ARBA" id="ARBA00005010"/>
    </source>
</evidence>
<dbReference type="Gene3D" id="1.10.8.610">
    <property type="entry name" value="SirC, precorrin-2 dehydrogenase, C-terminal helical domain-like"/>
    <property type="match status" value="1"/>
</dbReference>
<dbReference type="SUPFAM" id="SSF75615">
    <property type="entry name" value="Siroheme synthase middle domains-like"/>
    <property type="match status" value="1"/>
</dbReference>
<dbReference type="PANTHER" id="PTHR35330">
    <property type="entry name" value="SIROHEME BIOSYNTHESIS PROTEIN MET8"/>
    <property type="match status" value="1"/>
</dbReference>
<dbReference type="GO" id="GO:0043115">
    <property type="term" value="F:precorrin-2 dehydrogenase activity"/>
    <property type="evidence" value="ECO:0007669"/>
    <property type="project" value="UniProtKB-EC"/>
</dbReference>
<sequence length="217" mass="25307">MNEYYPIMLNVKSKKCGVIGGGKVAYRKITALLECGAEVLVISREIIQDIEILVNENKVIYLEDNYDFKYISDLYLVYAATNEKNINNKIYKQCNEKNILVNVVDEPDICNFIVPSKIRRGDLTIAVSTNGKSPMLAKKIREDLEEIYDDRYEIFLDIMGQIRKEAFAILKDSKRRSEFYRHVIYSNFINRLSYDNKESIQKEIMDILIEYKSNGKL</sequence>
<keyword evidence="9" id="KW-1185">Reference proteome</keyword>
<evidence type="ECO:0000259" key="7">
    <source>
        <dbReference type="Pfam" id="PF14824"/>
    </source>
</evidence>
<evidence type="ECO:0000256" key="5">
    <source>
        <dbReference type="ARBA" id="ARBA00023244"/>
    </source>
</evidence>
<dbReference type="InterPro" id="IPR028281">
    <property type="entry name" value="Sirohaem_synthase_central"/>
</dbReference>
<evidence type="ECO:0000256" key="4">
    <source>
        <dbReference type="ARBA" id="ARBA00023027"/>
    </source>
</evidence>
<keyword evidence="3" id="KW-0560">Oxidoreductase</keyword>
<comment type="pathway">
    <text evidence="1">Porphyrin-containing compound metabolism; siroheme biosynthesis; sirohydrochlorin from precorrin-2: step 1/1.</text>
</comment>
<evidence type="ECO:0000256" key="3">
    <source>
        <dbReference type="ARBA" id="ARBA00023002"/>
    </source>
</evidence>
<dbReference type="SUPFAM" id="SSF51735">
    <property type="entry name" value="NAD(P)-binding Rossmann-fold domains"/>
    <property type="match status" value="1"/>
</dbReference>
<dbReference type="InterPro" id="IPR006367">
    <property type="entry name" value="Sirohaem_synthase_N"/>
</dbReference>
<feature type="domain" description="Siroheme synthase central" evidence="7">
    <location>
        <begin position="120"/>
        <end position="146"/>
    </location>
</feature>
<dbReference type="OrthoDB" id="9773765at2"/>
<evidence type="ECO:0000313" key="8">
    <source>
        <dbReference type="EMBL" id="AGK99072.1"/>
    </source>
</evidence>
<dbReference type="Proteomes" id="UP000013523">
    <property type="component" value="Chromosome"/>
</dbReference>
<dbReference type="RefSeq" id="WP_015617346.1">
    <property type="nucleotide sequence ID" value="NC_021182.1"/>
</dbReference>
<proteinExistence type="predicted"/>
<evidence type="ECO:0000256" key="6">
    <source>
        <dbReference type="ARBA" id="ARBA00047561"/>
    </source>
</evidence>
<reference evidence="8 9" key="1">
    <citation type="submission" date="2012-01" db="EMBL/GenBank/DDBJ databases">
        <title>Complete sequence of chromosome of Clostridium pasteurianum BC1.</title>
        <authorList>
            <consortium name="US DOE Joint Genome Institute"/>
            <person name="Lucas S."/>
            <person name="Han J."/>
            <person name="Lapidus A."/>
            <person name="Cheng J.-F."/>
            <person name="Goodwin L."/>
            <person name="Pitluck S."/>
            <person name="Peters L."/>
            <person name="Mikhailova N."/>
            <person name="Teshima H."/>
            <person name="Detter J.C."/>
            <person name="Han C."/>
            <person name="Tapia R."/>
            <person name="Land M."/>
            <person name="Hauser L."/>
            <person name="Kyrpides N."/>
            <person name="Ivanova N."/>
            <person name="Pagani I."/>
            <person name="Dunn J."/>
            <person name="Taghavi S."/>
            <person name="Francis A."/>
            <person name="van der Lelie D."/>
            <person name="Woyke T."/>
        </authorList>
    </citation>
    <scope>NUCLEOTIDE SEQUENCE [LARGE SCALE GENOMIC DNA]</scope>
    <source>
        <strain evidence="8 9">BC1</strain>
    </source>
</reference>
<dbReference type="Gene3D" id="3.40.50.720">
    <property type="entry name" value="NAD(P)-binding Rossmann-like Domain"/>
    <property type="match status" value="1"/>
</dbReference>
<accession>R4K7C4</accession>